<dbReference type="InterPro" id="IPR013786">
    <property type="entry name" value="AcylCoA_DH/ox_N"/>
</dbReference>
<evidence type="ECO:0000256" key="4">
    <source>
        <dbReference type="ARBA" id="ARBA00022827"/>
    </source>
</evidence>
<dbReference type="FunFam" id="2.40.110.10:FF:000011">
    <property type="entry name" value="Acyl-CoA dehydrogenase FadE34"/>
    <property type="match status" value="1"/>
</dbReference>
<gene>
    <name evidence="10" type="ORF">D5H75_06945</name>
</gene>
<feature type="domain" description="Acyl-CoA dehydrogenase/oxidase N-terminal" evidence="9">
    <location>
        <begin position="6"/>
        <end position="102"/>
    </location>
</feature>
<dbReference type="GO" id="GO:0016627">
    <property type="term" value="F:oxidoreductase activity, acting on the CH-CH group of donors"/>
    <property type="evidence" value="ECO:0007669"/>
    <property type="project" value="InterPro"/>
</dbReference>
<evidence type="ECO:0000256" key="6">
    <source>
        <dbReference type="SAM" id="MobiDB-lite"/>
    </source>
</evidence>
<dbReference type="RefSeq" id="WP_119925501.1">
    <property type="nucleotide sequence ID" value="NZ_QZEY01000002.1"/>
</dbReference>
<dbReference type="Pfam" id="PF00441">
    <property type="entry name" value="Acyl-CoA_dh_1"/>
    <property type="match status" value="2"/>
</dbReference>
<dbReference type="Gene3D" id="1.10.540.10">
    <property type="entry name" value="Acyl-CoA dehydrogenase/oxidase, N-terminal domain"/>
    <property type="match status" value="2"/>
</dbReference>
<dbReference type="OrthoDB" id="2431337at2"/>
<evidence type="ECO:0000313" key="10">
    <source>
        <dbReference type="EMBL" id="RJL34201.1"/>
    </source>
</evidence>
<protein>
    <submittedName>
        <fullName evidence="10">Acyl-CoA dehydrogenase</fullName>
    </submittedName>
</protein>
<dbReference type="Proteomes" id="UP000265768">
    <property type="component" value="Unassembled WGS sequence"/>
</dbReference>
<dbReference type="InterPro" id="IPR052161">
    <property type="entry name" value="Mycobact_Acyl-CoA_DH"/>
</dbReference>
<dbReference type="Pfam" id="PF02770">
    <property type="entry name" value="Acyl-CoA_dh_M"/>
    <property type="match status" value="1"/>
</dbReference>
<dbReference type="Gene3D" id="2.40.110.10">
    <property type="entry name" value="Butyryl-CoA Dehydrogenase, subunit A, domain 2"/>
    <property type="match status" value="1"/>
</dbReference>
<dbReference type="EMBL" id="QZEY01000002">
    <property type="protein sequence ID" value="RJL34201.1"/>
    <property type="molecule type" value="Genomic_DNA"/>
</dbReference>
<dbReference type="InterPro" id="IPR036250">
    <property type="entry name" value="AcylCo_DH-like_C"/>
</dbReference>
<evidence type="ECO:0000256" key="3">
    <source>
        <dbReference type="ARBA" id="ARBA00022630"/>
    </source>
</evidence>
<evidence type="ECO:0000313" key="11">
    <source>
        <dbReference type="Proteomes" id="UP000265768"/>
    </source>
</evidence>
<dbReference type="InterPro" id="IPR037069">
    <property type="entry name" value="AcylCoA_DH/ox_N_sf"/>
</dbReference>
<dbReference type="SUPFAM" id="SSF56645">
    <property type="entry name" value="Acyl-CoA dehydrogenase NM domain-like"/>
    <property type="match status" value="2"/>
</dbReference>
<keyword evidence="4" id="KW-0274">FAD</keyword>
<feature type="domain" description="Acyl-CoA oxidase/dehydrogenase middle" evidence="8">
    <location>
        <begin position="490"/>
        <end position="584"/>
    </location>
</feature>
<keyword evidence="5" id="KW-0560">Oxidoreductase</keyword>
<dbReference type="SUPFAM" id="SSF47203">
    <property type="entry name" value="Acyl-CoA dehydrogenase C-terminal domain-like"/>
    <property type="match status" value="2"/>
</dbReference>
<dbReference type="InterPro" id="IPR006091">
    <property type="entry name" value="Acyl-CoA_Oxase/DH_mid-dom"/>
</dbReference>
<evidence type="ECO:0000259" key="7">
    <source>
        <dbReference type="Pfam" id="PF00441"/>
    </source>
</evidence>
<keyword evidence="3" id="KW-0285">Flavoprotein</keyword>
<organism evidence="10 11">
    <name type="scientific">Bailinhaonella thermotolerans</name>
    <dbReference type="NCBI Taxonomy" id="1070861"/>
    <lineage>
        <taxon>Bacteria</taxon>
        <taxon>Bacillati</taxon>
        <taxon>Actinomycetota</taxon>
        <taxon>Actinomycetes</taxon>
        <taxon>Streptosporangiales</taxon>
        <taxon>Streptosporangiaceae</taxon>
        <taxon>Bailinhaonella</taxon>
    </lineage>
</organism>
<feature type="compositionally biased region" description="Low complexity" evidence="6">
    <location>
        <begin position="293"/>
        <end position="308"/>
    </location>
</feature>
<sequence length="747" mass="77098">MGIGLTEEHEALAASVRGFAERHGTAGAARALAARLLEDPGAAPGARPAGRAVEGDRPGFWDALAAQGLLGLHLGEEHGGQGYGLLEAAVALEALGLAPGPYLPTLLASAVIARSGASLDLLPGLADGSLTGAVALSGGLAAGDGRVTGRLDAVLGASGADVLVVPLDTGGWAVLDAAAVTVEPLPAIDLTRGLAAVSADGAPVRAALGAPPVRELAAVLFGAEACGIAAWGVDTAAAYARTREQFGRPIGQFQGVKHKCAAALVALEHARAAVWDAARALDAAAPPARPRDGAPAGPGDPAGDGALPPGTALAASVAGLLAPDAAVRCTADAHQVLGGIGYTFEHDAHLHYRRALALRALLGGEHAGDVIGRALEGDLRALELDLPAGAAARREEIRAEVAAIAALDPLTRVARLADGGWVMPHLPEPWGRGASPLDQVLIHQELRAAGVRPPFLAIGAWVVPSLVAHGSREQQERFLPKTFRGEILWCQLFSEPGAGSDLASLTTKAVRAEGGWRLTGQKVWNSLAREAQWAICLARTDPDAPKHDGITYFLVDMSSPGLDVRPLREITGEAIFNEVFLDDVFVPDDCVVGAVNGGWRVARDTLSSERVALGDSWGPGTRYTDMLDLLRKLGGARPARLEEAGRLYAEGQAIDALGLRVTLRQLAGTDPGTSASVRKLLGMRHSQAIAEFCWSLCGESGASTADGPAAYWARMILATRAFTIGGGTTEIQLNIIAERLLGLPRDP</sequence>
<evidence type="ECO:0000259" key="8">
    <source>
        <dbReference type="Pfam" id="PF02770"/>
    </source>
</evidence>
<dbReference type="Gene3D" id="1.20.140.10">
    <property type="entry name" value="Butyryl-CoA Dehydrogenase, subunit A, domain 3"/>
    <property type="match status" value="2"/>
</dbReference>
<reference evidence="10 11" key="1">
    <citation type="submission" date="2018-09" db="EMBL/GenBank/DDBJ databases">
        <title>YIM 75507 draft genome.</title>
        <authorList>
            <person name="Tang S."/>
            <person name="Feng Y."/>
        </authorList>
    </citation>
    <scope>NUCLEOTIDE SEQUENCE [LARGE SCALE GENOMIC DNA]</scope>
    <source>
        <strain evidence="10 11">YIM 75507</strain>
    </source>
</reference>
<proteinExistence type="inferred from homology"/>
<comment type="caution">
    <text evidence="10">The sequence shown here is derived from an EMBL/GenBank/DDBJ whole genome shotgun (WGS) entry which is preliminary data.</text>
</comment>
<dbReference type="InterPro" id="IPR009100">
    <property type="entry name" value="AcylCoA_DH/oxidase_NM_dom_sf"/>
</dbReference>
<feature type="domain" description="Acyl-CoA dehydrogenase/oxidase C-terminal" evidence="7">
    <location>
        <begin position="220"/>
        <end position="363"/>
    </location>
</feature>
<feature type="region of interest" description="Disordered" evidence="6">
    <location>
        <begin position="285"/>
        <end position="308"/>
    </location>
</feature>
<feature type="domain" description="Acyl-CoA dehydrogenase/oxidase C-terminal" evidence="7">
    <location>
        <begin position="596"/>
        <end position="741"/>
    </location>
</feature>
<accession>A0A3A4B7J6</accession>
<dbReference type="PANTHER" id="PTHR43292">
    <property type="entry name" value="ACYL-COA DEHYDROGENASE"/>
    <property type="match status" value="1"/>
</dbReference>
<dbReference type="GO" id="GO:0050660">
    <property type="term" value="F:flavin adenine dinucleotide binding"/>
    <property type="evidence" value="ECO:0007669"/>
    <property type="project" value="InterPro"/>
</dbReference>
<feature type="domain" description="Acyl-CoA dehydrogenase/oxidase N-terminal" evidence="9">
    <location>
        <begin position="409"/>
        <end position="486"/>
    </location>
</feature>
<evidence type="ECO:0000256" key="5">
    <source>
        <dbReference type="ARBA" id="ARBA00023002"/>
    </source>
</evidence>
<dbReference type="Pfam" id="PF02771">
    <property type="entry name" value="Acyl-CoA_dh_N"/>
    <property type="match status" value="2"/>
</dbReference>
<dbReference type="InterPro" id="IPR009075">
    <property type="entry name" value="AcylCo_DH/oxidase_C"/>
</dbReference>
<name>A0A3A4B7J6_9ACTN</name>
<evidence type="ECO:0000256" key="2">
    <source>
        <dbReference type="ARBA" id="ARBA00009347"/>
    </source>
</evidence>
<keyword evidence="11" id="KW-1185">Reference proteome</keyword>
<dbReference type="AlphaFoldDB" id="A0A3A4B7J6"/>
<dbReference type="PANTHER" id="PTHR43292:SF4">
    <property type="entry name" value="ACYL-COA DEHYDROGENASE FADE34"/>
    <property type="match status" value="1"/>
</dbReference>
<comment type="similarity">
    <text evidence="2">Belongs to the acyl-CoA dehydrogenase family.</text>
</comment>
<evidence type="ECO:0000259" key="9">
    <source>
        <dbReference type="Pfam" id="PF02771"/>
    </source>
</evidence>
<comment type="cofactor">
    <cofactor evidence="1">
        <name>FAD</name>
        <dbReference type="ChEBI" id="CHEBI:57692"/>
    </cofactor>
</comment>
<dbReference type="InterPro" id="IPR046373">
    <property type="entry name" value="Acyl-CoA_Oxase/DH_mid-dom_sf"/>
</dbReference>
<dbReference type="GO" id="GO:0005886">
    <property type="term" value="C:plasma membrane"/>
    <property type="evidence" value="ECO:0007669"/>
    <property type="project" value="TreeGrafter"/>
</dbReference>
<evidence type="ECO:0000256" key="1">
    <source>
        <dbReference type="ARBA" id="ARBA00001974"/>
    </source>
</evidence>